<feature type="active site" evidence="6 7">
    <location>
        <position position="197"/>
    </location>
</feature>
<feature type="domain" description="CheB-type methylesterase" evidence="10">
    <location>
        <begin position="159"/>
        <end position="351"/>
    </location>
</feature>
<evidence type="ECO:0000313" key="11">
    <source>
        <dbReference type="EMBL" id="PRC92973.1"/>
    </source>
</evidence>
<dbReference type="OrthoDB" id="9793421at2"/>
<sequence length="358" mass="38549">MAIKVLIVDDSALIRSVLTEIISSQPDMEVVGVAPDPLVAREMIKKTNPDVLTLDVEMPKMDGLEFLEKLMRLRPMPVLMVSSLTERGSEITMRALELGAVDFVTKPKISIQSGMMDYAEIIADKIRIVAKARVRTRAQFLADVSQRTSGSLPALRSPLISSEKLIIVGASTGGTEAIKSFLLKMPADCPGILITQHMPEGFTKSFAKRLDTLCQISVNEAEGGERILPGHAYIAPGHSHLLLARSGANYITQLSSDEPVNRHRPSVDVLFRSAAKNAGKNAVGVILTGMGKDGAAGMLEMREAGSYNFAQDEASCVVFGMPREAIAVGATHEVAPLNDLSKLVLNYLATQGGRSLRV</sequence>
<evidence type="ECO:0000256" key="4">
    <source>
        <dbReference type="ARBA" id="ARBA00022801"/>
    </source>
</evidence>
<dbReference type="EMBL" id="PUGF01000010">
    <property type="protein sequence ID" value="PRC92973.1"/>
    <property type="molecule type" value="Genomic_DNA"/>
</dbReference>
<dbReference type="SUPFAM" id="SSF52738">
    <property type="entry name" value="Methylesterase CheB, C-terminal domain"/>
    <property type="match status" value="1"/>
</dbReference>
<dbReference type="NCBIfam" id="NF001965">
    <property type="entry name" value="PRK00742.1"/>
    <property type="match status" value="1"/>
</dbReference>
<evidence type="ECO:0000256" key="7">
    <source>
        <dbReference type="PROSITE-ProRule" id="PRU00050"/>
    </source>
</evidence>
<dbReference type="HAMAP" id="MF_00099">
    <property type="entry name" value="CheB_chemtxs"/>
    <property type="match status" value="1"/>
</dbReference>
<feature type="modified residue" description="4-aspartylphosphate" evidence="6 8">
    <location>
        <position position="55"/>
    </location>
</feature>
<comment type="domain">
    <text evidence="6">Contains a C-terminal catalytic domain, and an N-terminal region which modulates catalytic activity.</text>
</comment>
<comment type="similarity">
    <text evidence="6">Belongs to the CheB family.</text>
</comment>
<dbReference type="CDD" id="cd17541">
    <property type="entry name" value="REC_CheB-like"/>
    <property type="match status" value="1"/>
</dbReference>
<dbReference type="AlphaFoldDB" id="A0A2S9GZ38"/>
<proteinExistence type="inferred from homology"/>
<dbReference type="CDD" id="cd16432">
    <property type="entry name" value="CheB_Rec"/>
    <property type="match status" value="1"/>
</dbReference>
<comment type="catalytic activity">
    <reaction evidence="6">
        <text>L-glutaminyl-[protein] + H2O = L-glutamyl-[protein] + NH4(+)</text>
        <dbReference type="Rhea" id="RHEA:16441"/>
        <dbReference type="Rhea" id="RHEA-COMP:10207"/>
        <dbReference type="Rhea" id="RHEA-COMP:10208"/>
        <dbReference type="ChEBI" id="CHEBI:15377"/>
        <dbReference type="ChEBI" id="CHEBI:28938"/>
        <dbReference type="ChEBI" id="CHEBI:29973"/>
        <dbReference type="ChEBI" id="CHEBI:30011"/>
        <dbReference type="EC" id="3.5.1.44"/>
    </reaction>
</comment>
<dbReference type="EC" id="3.5.1.44" evidence="6"/>
<dbReference type="InterPro" id="IPR035909">
    <property type="entry name" value="CheB_C"/>
</dbReference>
<dbReference type="SMART" id="SM00448">
    <property type="entry name" value="REC"/>
    <property type="match status" value="1"/>
</dbReference>
<dbReference type="GO" id="GO:0006935">
    <property type="term" value="P:chemotaxis"/>
    <property type="evidence" value="ECO:0007669"/>
    <property type="project" value="UniProtKB-UniRule"/>
</dbReference>
<dbReference type="InterPro" id="IPR011006">
    <property type="entry name" value="CheY-like_superfamily"/>
</dbReference>
<dbReference type="GO" id="GO:0008984">
    <property type="term" value="F:protein-glutamate methylesterase activity"/>
    <property type="evidence" value="ECO:0007669"/>
    <property type="project" value="UniProtKB-UniRule"/>
</dbReference>
<keyword evidence="1 6" id="KW-0963">Cytoplasm</keyword>
<keyword evidence="2 6" id="KW-0145">Chemotaxis</keyword>
<organism evidence="11 12">
    <name type="scientific">Solimicrobium silvestre</name>
    <dbReference type="NCBI Taxonomy" id="2099400"/>
    <lineage>
        <taxon>Bacteria</taxon>
        <taxon>Pseudomonadati</taxon>
        <taxon>Pseudomonadota</taxon>
        <taxon>Betaproteobacteria</taxon>
        <taxon>Burkholderiales</taxon>
        <taxon>Oxalobacteraceae</taxon>
        <taxon>Solimicrobium</taxon>
    </lineage>
</organism>
<dbReference type="Gene3D" id="3.40.50.180">
    <property type="entry name" value="Methylesterase CheB, C-terminal domain"/>
    <property type="match status" value="1"/>
</dbReference>
<dbReference type="GO" id="GO:0050568">
    <property type="term" value="F:protein-glutamine glutaminase activity"/>
    <property type="evidence" value="ECO:0007669"/>
    <property type="project" value="UniProtKB-UniRule"/>
</dbReference>
<keyword evidence="4 6" id="KW-0378">Hydrolase</keyword>
<keyword evidence="3 6" id="KW-0597">Phosphoprotein</keyword>
<dbReference type="PANTHER" id="PTHR42872:SF6">
    <property type="entry name" value="PROTEIN-GLUTAMATE METHYLESTERASE_PROTEIN-GLUTAMINE GLUTAMINASE"/>
    <property type="match status" value="1"/>
</dbReference>
<dbReference type="NCBIfam" id="NF009206">
    <property type="entry name" value="PRK12555.1"/>
    <property type="match status" value="1"/>
</dbReference>
<dbReference type="Pfam" id="PF00072">
    <property type="entry name" value="Response_reg"/>
    <property type="match status" value="1"/>
</dbReference>
<keyword evidence="12" id="KW-1185">Reference proteome</keyword>
<dbReference type="InterPro" id="IPR001789">
    <property type="entry name" value="Sig_transdc_resp-reg_receiver"/>
</dbReference>
<dbReference type="GO" id="GO:0000156">
    <property type="term" value="F:phosphorelay response regulator activity"/>
    <property type="evidence" value="ECO:0007669"/>
    <property type="project" value="InterPro"/>
</dbReference>
<dbReference type="Gene3D" id="3.40.50.2300">
    <property type="match status" value="1"/>
</dbReference>
<evidence type="ECO:0000259" key="9">
    <source>
        <dbReference type="PROSITE" id="PS50110"/>
    </source>
</evidence>
<accession>A0A2S9GZ38</accession>
<name>A0A2S9GZ38_9BURK</name>
<evidence type="ECO:0000313" key="12">
    <source>
        <dbReference type="Proteomes" id="UP000237839"/>
    </source>
</evidence>
<evidence type="ECO:0000256" key="1">
    <source>
        <dbReference type="ARBA" id="ARBA00022490"/>
    </source>
</evidence>
<dbReference type="PROSITE" id="PS50110">
    <property type="entry name" value="RESPONSE_REGULATORY"/>
    <property type="match status" value="1"/>
</dbReference>
<dbReference type="InterPro" id="IPR000673">
    <property type="entry name" value="Sig_transdc_resp-reg_Me-estase"/>
</dbReference>
<feature type="active site" evidence="6 7">
    <location>
        <position position="293"/>
    </location>
</feature>
<comment type="PTM">
    <text evidence="6">Phosphorylated by CheA. Phosphorylation of the N-terminal regulatory domain activates the methylesterase activity.</text>
</comment>
<evidence type="ECO:0000256" key="8">
    <source>
        <dbReference type="PROSITE-ProRule" id="PRU00169"/>
    </source>
</evidence>
<evidence type="ECO:0000256" key="3">
    <source>
        <dbReference type="ARBA" id="ARBA00022553"/>
    </source>
</evidence>
<evidence type="ECO:0000256" key="2">
    <source>
        <dbReference type="ARBA" id="ARBA00022500"/>
    </source>
</evidence>
<feature type="domain" description="Response regulatory" evidence="9">
    <location>
        <begin position="4"/>
        <end position="121"/>
    </location>
</feature>
<dbReference type="Pfam" id="PF01339">
    <property type="entry name" value="CheB_methylest"/>
    <property type="match status" value="1"/>
</dbReference>
<evidence type="ECO:0000259" key="10">
    <source>
        <dbReference type="PROSITE" id="PS50122"/>
    </source>
</evidence>
<dbReference type="RefSeq" id="WP_105532088.1">
    <property type="nucleotide sequence ID" value="NZ_PUGF01000010.1"/>
</dbReference>
<dbReference type="EC" id="3.1.1.61" evidence="6"/>
<evidence type="ECO:0000256" key="5">
    <source>
        <dbReference type="ARBA" id="ARBA00048267"/>
    </source>
</evidence>
<reference evidence="11 12" key="1">
    <citation type="submission" date="2018-02" db="EMBL/GenBank/DDBJ databases">
        <title>Solimicrobium silvestre gen. nov., sp. nov., isolated from alpine forest soil.</title>
        <authorList>
            <person name="Margesin R."/>
            <person name="Albuquerque L."/>
            <person name="Zhang D.-C."/>
            <person name="Froufe H.J.C."/>
            <person name="Severino R."/>
            <person name="Roxo I."/>
            <person name="Egas C."/>
            <person name="Da Costa M.S."/>
        </authorList>
    </citation>
    <scope>NUCLEOTIDE SEQUENCE [LARGE SCALE GENOMIC DNA]</scope>
    <source>
        <strain evidence="11 12">S20-91</strain>
    </source>
</reference>
<comment type="caution">
    <text evidence="11">The sequence shown here is derived from an EMBL/GenBank/DDBJ whole genome shotgun (WGS) entry which is preliminary data.</text>
</comment>
<dbReference type="PROSITE" id="PS50122">
    <property type="entry name" value="CHEB"/>
    <property type="match status" value="1"/>
</dbReference>
<gene>
    <name evidence="6" type="primary">cheB</name>
    <name evidence="11" type="ORF">S2091_2390</name>
</gene>
<feature type="active site" evidence="6 7">
    <location>
        <position position="171"/>
    </location>
</feature>
<dbReference type="FunFam" id="3.40.50.2300:FF:000060">
    <property type="entry name" value="Protein-glutamate methylesterase/protein-glutamine glutaminase"/>
    <property type="match status" value="1"/>
</dbReference>
<dbReference type="SUPFAM" id="SSF52172">
    <property type="entry name" value="CheY-like"/>
    <property type="match status" value="1"/>
</dbReference>
<dbReference type="InterPro" id="IPR008248">
    <property type="entry name" value="CheB-like"/>
</dbReference>
<comment type="function">
    <text evidence="6">Involved in chemotaxis. Part of a chemotaxis signal transduction system that modulates chemotaxis in response to various stimuli. Catalyzes the demethylation of specific methylglutamate residues introduced into the chemoreceptors (methyl-accepting chemotaxis proteins or MCP) by CheR. Also mediates the irreversible deamidation of specific glutamine residues to glutamic acid.</text>
</comment>
<dbReference type="PANTHER" id="PTHR42872">
    <property type="entry name" value="PROTEIN-GLUTAMATE METHYLESTERASE/PROTEIN-GLUTAMINE GLUTAMINASE"/>
    <property type="match status" value="1"/>
</dbReference>
<dbReference type="GO" id="GO:0005737">
    <property type="term" value="C:cytoplasm"/>
    <property type="evidence" value="ECO:0007669"/>
    <property type="project" value="UniProtKB-SubCell"/>
</dbReference>
<comment type="subcellular location">
    <subcellularLocation>
        <location evidence="6">Cytoplasm</location>
    </subcellularLocation>
</comment>
<evidence type="ECO:0000256" key="6">
    <source>
        <dbReference type="HAMAP-Rule" id="MF_00099"/>
    </source>
</evidence>
<dbReference type="PIRSF" id="PIRSF000876">
    <property type="entry name" value="RR_chemtxs_CheB"/>
    <property type="match status" value="1"/>
</dbReference>
<comment type="catalytic activity">
    <reaction evidence="5 6">
        <text>[protein]-L-glutamate 5-O-methyl ester + H2O = L-glutamyl-[protein] + methanol + H(+)</text>
        <dbReference type="Rhea" id="RHEA:23236"/>
        <dbReference type="Rhea" id="RHEA-COMP:10208"/>
        <dbReference type="Rhea" id="RHEA-COMP:10311"/>
        <dbReference type="ChEBI" id="CHEBI:15377"/>
        <dbReference type="ChEBI" id="CHEBI:15378"/>
        <dbReference type="ChEBI" id="CHEBI:17790"/>
        <dbReference type="ChEBI" id="CHEBI:29973"/>
        <dbReference type="ChEBI" id="CHEBI:82795"/>
        <dbReference type="EC" id="3.1.1.61"/>
    </reaction>
</comment>
<protein>
    <recommendedName>
        <fullName evidence="6">Protein-glutamate methylesterase/protein-glutamine glutaminase</fullName>
        <ecNumber evidence="6">3.1.1.61</ecNumber>
        <ecNumber evidence="6">3.5.1.44</ecNumber>
    </recommendedName>
</protein>
<dbReference type="Proteomes" id="UP000237839">
    <property type="component" value="Unassembled WGS sequence"/>
</dbReference>